<dbReference type="EMBL" id="RRYP01005421">
    <property type="protein sequence ID" value="TNV82048.1"/>
    <property type="molecule type" value="Genomic_DNA"/>
</dbReference>
<dbReference type="Proteomes" id="UP000785679">
    <property type="component" value="Unassembled WGS sequence"/>
</dbReference>
<reference evidence="2" key="1">
    <citation type="submission" date="2019-06" db="EMBL/GenBank/DDBJ databases">
        <authorList>
            <person name="Zheng W."/>
        </authorList>
    </citation>
    <scope>NUCLEOTIDE SEQUENCE</scope>
    <source>
        <strain evidence="2">QDHG01</strain>
    </source>
</reference>
<evidence type="ECO:0000256" key="1">
    <source>
        <dbReference type="SAM" id="MobiDB-lite"/>
    </source>
</evidence>
<proteinExistence type="predicted"/>
<feature type="compositionally biased region" description="Basic residues" evidence="1">
    <location>
        <begin position="77"/>
        <end position="90"/>
    </location>
</feature>
<feature type="compositionally biased region" description="Acidic residues" evidence="1">
    <location>
        <begin position="112"/>
        <end position="123"/>
    </location>
</feature>
<gene>
    <name evidence="2" type="ORF">FGO68_gene2715</name>
</gene>
<dbReference type="AlphaFoldDB" id="A0A8J8NVT1"/>
<evidence type="ECO:0000313" key="3">
    <source>
        <dbReference type="Proteomes" id="UP000785679"/>
    </source>
</evidence>
<sequence>MINGVSIGAESSQNAIRLDIAGTGKQASLEDDHIQQVIGKRQRKTTTGSMSTDSGVSGSDKKAAAASKRVATQKPVPAKKGRPQNSKAKKQAQNDNTVSDDDDDQLANFSGDDNDEDDYEEEGPSCSNDQVRDKRQAYKSPPVLKSLPIPLLFQVG</sequence>
<organism evidence="2 3">
    <name type="scientific">Halteria grandinella</name>
    <dbReference type="NCBI Taxonomy" id="5974"/>
    <lineage>
        <taxon>Eukaryota</taxon>
        <taxon>Sar</taxon>
        <taxon>Alveolata</taxon>
        <taxon>Ciliophora</taxon>
        <taxon>Intramacronucleata</taxon>
        <taxon>Spirotrichea</taxon>
        <taxon>Stichotrichia</taxon>
        <taxon>Sporadotrichida</taxon>
        <taxon>Halteriidae</taxon>
        <taxon>Halteria</taxon>
    </lineage>
</organism>
<feature type="region of interest" description="Disordered" evidence="1">
    <location>
        <begin position="24"/>
        <end position="156"/>
    </location>
</feature>
<accession>A0A8J8NVT1</accession>
<comment type="caution">
    <text evidence="2">The sequence shown here is derived from an EMBL/GenBank/DDBJ whole genome shotgun (WGS) entry which is preliminary data.</text>
</comment>
<feature type="compositionally biased region" description="Low complexity" evidence="1">
    <location>
        <begin position="54"/>
        <end position="70"/>
    </location>
</feature>
<protein>
    <submittedName>
        <fullName evidence="2">Uncharacterized protein</fullName>
    </submittedName>
</protein>
<evidence type="ECO:0000313" key="2">
    <source>
        <dbReference type="EMBL" id="TNV82048.1"/>
    </source>
</evidence>
<keyword evidence="3" id="KW-1185">Reference proteome</keyword>
<name>A0A8J8NVT1_HALGN</name>